<dbReference type="RefSeq" id="WP_128093103.1">
    <property type="nucleotide sequence ID" value="NZ_JBHEEN010000001.1"/>
</dbReference>
<gene>
    <name evidence="1" type="ORF">F7Q93_02605</name>
</gene>
<dbReference type="AlphaFoldDB" id="A0A643F6G1"/>
<proteinExistence type="predicted"/>
<dbReference type="EMBL" id="VZPE01000001">
    <property type="protein sequence ID" value="KAB0573401.1"/>
    <property type="molecule type" value="Genomic_DNA"/>
</dbReference>
<accession>A0A643F6G1</accession>
<reference evidence="1" key="1">
    <citation type="submission" date="2019-09" db="EMBL/GenBank/DDBJ databases">
        <title>Draft genome sequences of 48 bacterial type strains from the CCUG.</title>
        <authorList>
            <person name="Tunovic T."/>
            <person name="Pineiro-Iglesias B."/>
            <person name="Unosson C."/>
            <person name="Inganas E."/>
            <person name="Ohlen M."/>
            <person name="Cardew S."/>
            <person name="Jensie-Markopoulos S."/>
            <person name="Salva-Serra F."/>
            <person name="Jaen-Luchoro D."/>
            <person name="Karlsson R."/>
            <person name="Svensson-Stadler L."/>
            <person name="Chun J."/>
            <person name="Moore E."/>
        </authorList>
    </citation>
    <scope>NUCLEOTIDE SEQUENCE</scope>
    <source>
        <strain evidence="1">CCUG 50899</strain>
    </source>
</reference>
<sequence>MSTFKDLVSKAVELKGSQAKLAEEMGCSQQQVSYLLKYATSISAEMALAIDKATKGAVPRYALRPDIYGQPAKRSRARASA</sequence>
<dbReference type="GO" id="GO:0003677">
    <property type="term" value="F:DNA binding"/>
    <property type="evidence" value="ECO:0007669"/>
    <property type="project" value="InterPro"/>
</dbReference>
<comment type="caution">
    <text evidence="1">The sequence shown here is derived from an EMBL/GenBank/DDBJ whole genome shotgun (WGS) entry which is preliminary data.</text>
</comment>
<dbReference type="Pfam" id="PF15943">
    <property type="entry name" value="YdaS_toxin"/>
    <property type="match status" value="1"/>
</dbReference>
<dbReference type="CDD" id="cd00093">
    <property type="entry name" value="HTH_XRE"/>
    <property type="match status" value="1"/>
</dbReference>
<name>A0A643F6G1_9HYPH</name>
<dbReference type="InterPro" id="IPR031856">
    <property type="entry name" value="YdaS_toxin-like"/>
</dbReference>
<evidence type="ECO:0000313" key="1">
    <source>
        <dbReference type="EMBL" id="KAB0573401.1"/>
    </source>
</evidence>
<dbReference type="InterPro" id="IPR001387">
    <property type="entry name" value="Cro/C1-type_HTH"/>
</dbReference>
<dbReference type="Gene3D" id="1.10.260.40">
    <property type="entry name" value="lambda repressor-like DNA-binding domains"/>
    <property type="match status" value="1"/>
</dbReference>
<organism evidence="1">
    <name type="scientific">Brucella pituitosa</name>
    <dbReference type="NCBI Taxonomy" id="571256"/>
    <lineage>
        <taxon>Bacteria</taxon>
        <taxon>Pseudomonadati</taxon>
        <taxon>Pseudomonadota</taxon>
        <taxon>Alphaproteobacteria</taxon>
        <taxon>Hyphomicrobiales</taxon>
        <taxon>Brucellaceae</taxon>
        <taxon>Brucella/Ochrobactrum group</taxon>
        <taxon>Brucella</taxon>
    </lineage>
</organism>
<protein>
    <submittedName>
        <fullName evidence="1">Helix-turn-helix domain-containing protein</fullName>
    </submittedName>
</protein>
<dbReference type="SUPFAM" id="SSF47413">
    <property type="entry name" value="lambda repressor-like DNA-binding domains"/>
    <property type="match status" value="1"/>
</dbReference>
<dbReference type="InterPro" id="IPR010982">
    <property type="entry name" value="Lambda_DNA-bd_dom_sf"/>
</dbReference>